<name>A0AAW1W2D8_RUBAR</name>
<accession>A0AAW1W2D8</accession>
<sequence>MREPELGEKRGDDGCNIGLVGVGNEEASGEGEGFEDGEEGEACIVLGDVGGDFAERGSVEGGGVEEERAACGGGSGG</sequence>
<feature type="compositionally biased region" description="Basic and acidic residues" evidence="1">
    <location>
        <begin position="1"/>
        <end position="13"/>
    </location>
</feature>
<evidence type="ECO:0000313" key="2">
    <source>
        <dbReference type="EMBL" id="KAK9914355.1"/>
    </source>
</evidence>
<feature type="region of interest" description="Disordered" evidence="1">
    <location>
        <begin position="55"/>
        <end position="77"/>
    </location>
</feature>
<organism evidence="2 3">
    <name type="scientific">Rubus argutus</name>
    <name type="common">Southern blackberry</name>
    <dbReference type="NCBI Taxonomy" id="59490"/>
    <lineage>
        <taxon>Eukaryota</taxon>
        <taxon>Viridiplantae</taxon>
        <taxon>Streptophyta</taxon>
        <taxon>Embryophyta</taxon>
        <taxon>Tracheophyta</taxon>
        <taxon>Spermatophyta</taxon>
        <taxon>Magnoliopsida</taxon>
        <taxon>eudicotyledons</taxon>
        <taxon>Gunneridae</taxon>
        <taxon>Pentapetalae</taxon>
        <taxon>rosids</taxon>
        <taxon>fabids</taxon>
        <taxon>Rosales</taxon>
        <taxon>Rosaceae</taxon>
        <taxon>Rosoideae</taxon>
        <taxon>Rosoideae incertae sedis</taxon>
        <taxon>Rubus</taxon>
    </lineage>
</organism>
<comment type="caution">
    <text evidence="2">The sequence shown here is derived from an EMBL/GenBank/DDBJ whole genome shotgun (WGS) entry which is preliminary data.</text>
</comment>
<keyword evidence="3" id="KW-1185">Reference proteome</keyword>
<dbReference type="Proteomes" id="UP001457282">
    <property type="component" value="Unassembled WGS sequence"/>
</dbReference>
<dbReference type="EMBL" id="JBEDUW010000007">
    <property type="protein sequence ID" value="KAK9914355.1"/>
    <property type="molecule type" value="Genomic_DNA"/>
</dbReference>
<dbReference type="AlphaFoldDB" id="A0AAW1W2D8"/>
<evidence type="ECO:0000256" key="1">
    <source>
        <dbReference type="SAM" id="MobiDB-lite"/>
    </source>
</evidence>
<evidence type="ECO:0000313" key="3">
    <source>
        <dbReference type="Proteomes" id="UP001457282"/>
    </source>
</evidence>
<protein>
    <submittedName>
        <fullName evidence="2">Uncharacterized protein</fullName>
    </submittedName>
</protein>
<proteinExistence type="predicted"/>
<gene>
    <name evidence="2" type="ORF">M0R45_038139</name>
</gene>
<feature type="compositionally biased region" description="Acidic residues" evidence="1">
    <location>
        <begin position="27"/>
        <end position="38"/>
    </location>
</feature>
<reference evidence="2 3" key="1">
    <citation type="journal article" date="2023" name="G3 (Bethesda)">
        <title>A chromosome-length genome assembly and annotation of blackberry (Rubus argutus, cv. 'Hillquist').</title>
        <authorList>
            <person name="Bruna T."/>
            <person name="Aryal R."/>
            <person name="Dudchenko O."/>
            <person name="Sargent D.J."/>
            <person name="Mead D."/>
            <person name="Buti M."/>
            <person name="Cavallini A."/>
            <person name="Hytonen T."/>
            <person name="Andres J."/>
            <person name="Pham M."/>
            <person name="Weisz D."/>
            <person name="Mascagni F."/>
            <person name="Usai G."/>
            <person name="Natali L."/>
            <person name="Bassil N."/>
            <person name="Fernandez G.E."/>
            <person name="Lomsadze A."/>
            <person name="Armour M."/>
            <person name="Olukolu B."/>
            <person name="Poorten T."/>
            <person name="Britton C."/>
            <person name="Davik J."/>
            <person name="Ashrafi H."/>
            <person name="Aiden E.L."/>
            <person name="Borodovsky M."/>
            <person name="Worthington M."/>
        </authorList>
    </citation>
    <scope>NUCLEOTIDE SEQUENCE [LARGE SCALE GENOMIC DNA]</scope>
    <source>
        <strain evidence="2">PI 553951</strain>
    </source>
</reference>
<feature type="region of interest" description="Disordered" evidence="1">
    <location>
        <begin position="1"/>
        <end position="38"/>
    </location>
</feature>